<dbReference type="EMBL" id="ML208406">
    <property type="protein sequence ID" value="TFK66401.1"/>
    <property type="molecule type" value="Genomic_DNA"/>
</dbReference>
<dbReference type="Proteomes" id="UP000308600">
    <property type="component" value="Unassembled WGS sequence"/>
</dbReference>
<reference evidence="1 2" key="1">
    <citation type="journal article" date="2019" name="Nat. Ecol. Evol.">
        <title>Megaphylogeny resolves global patterns of mushroom evolution.</title>
        <authorList>
            <person name="Varga T."/>
            <person name="Krizsan K."/>
            <person name="Foldi C."/>
            <person name="Dima B."/>
            <person name="Sanchez-Garcia M."/>
            <person name="Sanchez-Ramirez S."/>
            <person name="Szollosi G.J."/>
            <person name="Szarkandi J.G."/>
            <person name="Papp V."/>
            <person name="Albert L."/>
            <person name="Andreopoulos W."/>
            <person name="Angelini C."/>
            <person name="Antonin V."/>
            <person name="Barry K.W."/>
            <person name="Bougher N.L."/>
            <person name="Buchanan P."/>
            <person name="Buyck B."/>
            <person name="Bense V."/>
            <person name="Catcheside P."/>
            <person name="Chovatia M."/>
            <person name="Cooper J."/>
            <person name="Damon W."/>
            <person name="Desjardin D."/>
            <person name="Finy P."/>
            <person name="Geml J."/>
            <person name="Haridas S."/>
            <person name="Hughes K."/>
            <person name="Justo A."/>
            <person name="Karasinski D."/>
            <person name="Kautmanova I."/>
            <person name="Kiss B."/>
            <person name="Kocsube S."/>
            <person name="Kotiranta H."/>
            <person name="LaButti K.M."/>
            <person name="Lechner B.E."/>
            <person name="Liimatainen K."/>
            <person name="Lipzen A."/>
            <person name="Lukacs Z."/>
            <person name="Mihaltcheva S."/>
            <person name="Morgado L.N."/>
            <person name="Niskanen T."/>
            <person name="Noordeloos M.E."/>
            <person name="Ohm R.A."/>
            <person name="Ortiz-Santana B."/>
            <person name="Ovrebo C."/>
            <person name="Racz N."/>
            <person name="Riley R."/>
            <person name="Savchenko A."/>
            <person name="Shiryaev A."/>
            <person name="Soop K."/>
            <person name="Spirin V."/>
            <person name="Szebenyi C."/>
            <person name="Tomsovsky M."/>
            <person name="Tulloss R.E."/>
            <person name="Uehling J."/>
            <person name="Grigoriev I.V."/>
            <person name="Vagvolgyi C."/>
            <person name="Papp T."/>
            <person name="Martin F.M."/>
            <person name="Miettinen O."/>
            <person name="Hibbett D.S."/>
            <person name="Nagy L.G."/>
        </authorList>
    </citation>
    <scope>NUCLEOTIDE SEQUENCE [LARGE SCALE GENOMIC DNA]</scope>
    <source>
        <strain evidence="1 2">NL-1719</strain>
    </source>
</reference>
<sequence length="1681" mass="182180">MAPSSSSSTSASIPSTTPRVSSPLNPSSASSTPTIPSASLPALDQPPVSPAVPVPGPLRPRGHSISTTTVSFSLSTNGTALGGDLDSRSSSRSGATTPRPGLMSTASVSAVNLTRITSSPAVPQSRSRSRSRARGHGSSPSFPFGGADLELFTSSLFRSRSRSPARYDEEEDDVAEKDQNAGSSTPPNGPLTSWWGGSPEGMKESRPWKDAPRKKKTVPDEQTESWQRTRERVAKAAGSVLGTTVDGVHEALVVGIELLDFVPVPGLQAIAKTLLNIWDAVEQVDTNRLACLRLTERCADILLSVRQEVYEAGDTVAEELSQPIQKLTEAFTQVHQFLQKQVHRPFLKRYLKRDEILGQIRECDTSLGDALSMFNVSIQVRILKAVAVAEAERRAETQRLLESILSMHGQHGQPSSPVIVTSSPTPAPIDPAKTGISPALPTHPIHYPSTPPPAYINPVLEEAPFIVPRQDFTNKPGSVDYGPITMPVPVIPSEPSEVLPTLKDLYSLQNSLDQARDSADLRSLMRTALQTNSDVEMLKVLQVKRDEMPEAIKTLQRALEREVERDGPSGSGGSGSGSGSGGSSSSNSLGRRQSVRSNDNASIQTGYFSTRTGDVQQPPLADVANGVADPYNSHRRSESLGFGDTATSSSSASSGPHLSRRPSAQQGAIQAQAQVQPPAPQPPAMVQPAPVQRDTLDQEFMETGIDALRRMSRGLGLPDAIPSWTITRYEVDRDLHIGLGFFSDVYRGTWRGNTVAIKVLAETTPQKLFVREVEIWRGLRHRNVLELYGASSASSDPPWFFVSPYLKNGSLVEWLKKVVTSGEPPSAVKMVGVGSSIISRSNSFVNSPGGAGDGGNGTPVESGVGLGFGGMGSGSVPGPGNGSGNTANGPGRRTSSTSTYPNWDGWKFPDSGRRERGGMSSGAGASGIPKEWDLLRYMYEIAKGMEYLHSQGVLHGDLKAANVLVDDRIHCVISDFGQSEMKNEAARLSGKSLSHGTLRWQAPELLMEYGHQQLTTEMDVYSFAICCVEVLMFGRIPWSYVDDETLRHIITRENSRPTIPDIQPFITPSLRELFHRSWDVDPFRRPAFSQIVRELKQLRRGIGRIPEEPTQGQPTSIVSPALASSTTLSSAGTPTSTSGVHPATISRLAEDIPTKRSRPSPDMRPIPLPSGTTPPQDGPAGILAGGSYGAGGDGHGSWSSTDDSYRTAAEVSQSQLSFQSSSYPQTTGRAEMIQHMEQQQSQADQEQFSPSRRHSLRPTELTHRRQQTHPNISSPRLSGYHGSMSGTVGPLHSGGPSDFMRWDDPTTPTPSNRVPTLQFPVPVFDNPAAMSSRGSSIYDHEDDEGTSHQGHGSTVYGGSKKDKGKGREVNTRTSSTSQSSEDDTHIHGHGHDVHQDGYESPPPTDPVMSDIKNERRYRLLLSHEFHPSLTLPLWDPSVIQLGDVGYLSKPAGKFITLFNSFRPDESENDLTSALPRVRGYGNFNTGSQRQDRRNAAQRGYDTVMGFLTSSKKAGHAPPSVARRYSFQLRAGHKAAFLCTESTMYRYVEQLEAPKKWFKLHVDQILSIYGHAHHIQKEDLFMVIGTLSTPDYGLFVSHNHGDGKAFFSVHSAPRPGSDWGTFKVDKDPPKDRHGGPIYDEPVSGTPLSAFKVSKTVPTDAPWKTVLVARLRFKPDVADPTSL</sequence>
<proteinExistence type="predicted"/>
<organism evidence="1 2">
    <name type="scientific">Pluteus cervinus</name>
    <dbReference type="NCBI Taxonomy" id="181527"/>
    <lineage>
        <taxon>Eukaryota</taxon>
        <taxon>Fungi</taxon>
        <taxon>Dikarya</taxon>
        <taxon>Basidiomycota</taxon>
        <taxon>Agaricomycotina</taxon>
        <taxon>Agaricomycetes</taxon>
        <taxon>Agaricomycetidae</taxon>
        <taxon>Agaricales</taxon>
        <taxon>Pluteineae</taxon>
        <taxon>Pluteaceae</taxon>
        <taxon>Pluteus</taxon>
    </lineage>
</organism>
<protein>
    <submittedName>
        <fullName evidence="1">Uncharacterized protein</fullName>
    </submittedName>
</protein>
<name>A0ACD3ALK5_9AGAR</name>
<keyword evidence="2" id="KW-1185">Reference proteome</keyword>
<gene>
    <name evidence="1" type="ORF">BDN72DRAFT_961779</name>
</gene>
<evidence type="ECO:0000313" key="1">
    <source>
        <dbReference type="EMBL" id="TFK66401.1"/>
    </source>
</evidence>
<evidence type="ECO:0000313" key="2">
    <source>
        <dbReference type="Proteomes" id="UP000308600"/>
    </source>
</evidence>
<accession>A0ACD3ALK5</accession>